<dbReference type="InterPro" id="IPR011037">
    <property type="entry name" value="Pyrv_Knase-like_insert_dom_sf"/>
</dbReference>
<dbReference type="GO" id="GO:0030170">
    <property type="term" value="F:pyridoxal phosphate binding"/>
    <property type="evidence" value="ECO:0007669"/>
    <property type="project" value="InterPro"/>
</dbReference>
<evidence type="ECO:0000259" key="1">
    <source>
        <dbReference type="PROSITE" id="PS51340"/>
    </source>
</evidence>
<dbReference type="Pfam" id="PF03476">
    <property type="entry name" value="MOSC_N"/>
    <property type="match status" value="1"/>
</dbReference>
<proteinExistence type="predicted"/>
<evidence type="ECO:0000313" key="3">
    <source>
        <dbReference type="Proteomes" id="UP000642070"/>
    </source>
</evidence>
<dbReference type="PROSITE" id="PS51340">
    <property type="entry name" value="MOSC"/>
    <property type="match status" value="1"/>
</dbReference>
<dbReference type="EMBL" id="BMPI01000038">
    <property type="protein sequence ID" value="GGM56098.1"/>
    <property type="molecule type" value="Genomic_DNA"/>
</dbReference>
<dbReference type="SUPFAM" id="SSF50800">
    <property type="entry name" value="PK beta-barrel domain-like"/>
    <property type="match status" value="1"/>
</dbReference>
<protein>
    <submittedName>
        <fullName evidence="2">Molybdenum cofactor biosysynthesis protein</fullName>
    </submittedName>
</protein>
<dbReference type="Gene3D" id="2.40.33.20">
    <property type="entry name" value="PK beta-barrel domain-like"/>
    <property type="match status" value="1"/>
</dbReference>
<comment type="caution">
    <text evidence="2">The sequence shown here is derived from an EMBL/GenBank/DDBJ whole genome shotgun (WGS) entry which is preliminary data.</text>
</comment>
<accession>A0A917U5W1</accession>
<dbReference type="Pfam" id="PF03473">
    <property type="entry name" value="MOSC"/>
    <property type="match status" value="1"/>
</dbReference>
<dbReference type="InterPro" id="IPR005303">
    <property type="entry name" value="MOCOS_middle"/>
</dbReference>
<dbReference type="InterPro" id="IPR005302">
    <property type="entry name" value="MoCF_Sase_C"/>
</dbReference>
<dbReference type="GO" id="GO:0003824">
    <property type="term" value="F:catalytic activity"/>
    <property type="evidence" value="ECO:0007669"/>
    <property type="project" value="InterPro"/>
</dbReference>
<gene>
    <name evidence="2" type="ORF">GCM10007977_067220</name>
</gene>
<organism evidence="2 3">
    <name type="scientific">Dactylosporangium sucinum</name>
    <dbReference type="NCBI Taxonomy" id="1424081"/>
    <lineage>
        <taxon>Bacteria</taxon>
        <taxon>Bacillati</taxon>
        <taxon>Actinomycetota</taxon>
        <taxon>Actinomycetes</taxon>
        <taxon>Micromonosporales</taxon>
        <taxon>Micromonosporaceae</taxon>
        <taxon>Dactylosporangium</taxon>
    </lineage>
</organism>
<feature type="domain" description="MOSC" evidence="1">
    <location>
        <begin position="90"/>
        <end position="238"/>
    </location>
</feature>
<evidence type="ECO:0000313" key="2">
    <source>
        <dbReference type="EMBL" id="GGM56098.1"/>
    </source>
</evidence>
<reference evidence="2" key="2">
    <citation type="submission" date="2020-09" db="EMBL/GenBank/DDBJ databases">
        <authorList>
            <person name="Sun Q."/>
            <person name="Ohkuma M."/>
        </authorList>
    </citation>
    <scope>NUCLEOTIDE SEQUENCE</scope>
    <source>
        <strain evidence="2">JCM 19831</strain>
    </source>
</reference>
<reference evidence="2" key="1">
    <citation type="journal article" date="2014" name="Int. J. Syst. Evol. Microbiol.">
        <title>Complete genome sequence of Corynebacterium casei LMG S-19264T (=DSM 44701T), isolated from a smear-ripened cheese.</title>
        <authorList>
            <consortium name="US DOE Joint Genome Institute (JGI-PGF)"/>
            <person name="Walter F."/>
            <person name="Albersmeier A."/>
            <person name="Kalinowski J."/>
            <person name="Ruckert C."/>
        </authorList>
    </citation>
    <scope>NUCLEOTIDE SEQUENCE</scope>
    <source>
        <strain evidence="2">JCM 19831</strain>
    </source>
</reference>
<dbReference type="AlphaFoldDB" id="A0A917U5W1"/>
<dbReference type="Proteomes" id="UP000642070">
    <property type="component" value="Unassembled WGS sequence"/>
</dbReference>
<sequence length="246" mass="26951">MGEIVWLGRYPVKSMLGEELSEVALATDGLVGDRRYALVDRETGLVASAKNPRKWGWLLRHSARYEEDGTVTLSEMSERVDLIGEVPPNATLERLTPETEPGAGEMTRNILPRRTFVDFAPVHVVTTATLEALQADHRRFRPNIVVRMVGGEPFAENHWPGSRITIGDAEIEAVVPTPRCVVPTLAHGDLPADPSVIRTAARRNRIQVSDLGRLTCVGAYATVRRPGTLRVGDLVHIDRPADVGAA</sequence>
<keyword evidence="3" id="KW-1185">Reference proteome</keyword>
<name>A0A917U5W1_9ACTN</name>
<dbReference type="GO" id="GO:0030151">
    <property type="term" value="F:molybdenum ion binding"/>
    <property type="evidence" value="ECO:0007669"/>
    <property type="project" value="InterPro"/>
</dbReference>